<evidence type="ECO:0000313" key="2">
    <source>
        <dbReference type="Proteomes" id="UP000184048"/>
    </source>
</evidence>
<organism evidence="1 2">
    <name type="scientific">Flavisolibacter ginsengisoli DSM 18119</name>
    <dbReference type="NCBI Taxonomy" id="1121884"/>
    <lineage>
        <taxon>Bacteria</taxon>
        <taxon>Pseudomonadati</taxon>
        <taxon>Bacteroidota</taxon>
        <taxon>Chitinophagia</taxon>
        <taxon>Chitinophagales</taxon>
        <taxon>Chitinophagaceae</taxon>
        <taxon>Flavisolibacter</taxon>
    </lineage>
</organism>
<evidence type="ECO:0000313" key="1">
    <source>
        <dbReference type="EMBL" id="SHF01720.1"/>
    </source>
</evidence>
<keyword evidence="2" id="KW-1185">Reference proteome</keyword>
<gene>
    <name evidence="1" type="ORF">SAMN02745131_01627</name>
</gene>
<dbReference type="GO" id="GO:0016874">
    <property type="term" value="F:ligase activity"/>
    <property type="evidence" value="ECO:0007669"/>
    <property type="project" value="UniProtKB-KW"/>
</dbReference>
<dbReference type="STRING" id="1121884.SAMN02745131_01627"/>
<dbReference type="SUPFAM" id="SSF55144">
    <property type="entry name" value="LigT-like"/>
    <property type="match status" value="1"/>
</dbReference>
<dbReference type="OrthoDB" id="793003at2"/>
<dbReference type="Proteomes" id="UP000184048">
    <property type="component" value="Unassembled WGS sequence"/>
</dbReference>
<dbReference type="RefSeq" id="WP_072834830.1">
    <property type="nucleotide sequence ID" value="NZ_FQUU01000005.1"/>
</dbReference>
<name>A0A1M4Y7R6_9BACT</name>
<dbReference type="Gene3D" id="3.90.1140.10">
    <property type="entry name" value="Cyclic phosphodiesterase"/>
    <property type="match status" value="1"/>
</dbReference>
<dbReference type="AlphaFoldDB" id="A0A1M4Y7R6"/>
<protein>
    <submittedName>
        <fullName evidence="1">2'-5' RNA ligase superfamily protein</fullName>
    </submittedName>
</protein>
<sequence length="167" mass="19322">MEVPLILTLALEDYAFQFFNALRKIYYPAHLNKTDAHLTLFRLLPNEESIIEKVALIAAQQSVITLQVKEPLRTSTGVAYTIESESLMQLHSKFQHGWEPFLIPQDREELWPHITIQSQANQEAATELLQFLKDNFSAFEAISTGLQLWENNGGNWKLFREFPFVKD</sequence>
<reference evidence="1 2" key="1">
    <citation type="submission" date="2016-11" db="EMBL/GenBank/DDBJ databases">
        <authorList>
            <person name="Jaros S."/>
            <person name="Januszkiewicz K."/>
            <person name="Wedrychowicz H."/>
        </authorList>
    </citation>
    <scope>NUCLEOTIDE SEQUENCE [LARGE SCALE GENOMIC DNA]</scope>
    <source>
        <strain evidence="1 2">DSM 18119</strain>
    </source>
</reference>
<dbReference type="Pfam" id="PF13563">
    <property type="entry name" value="2_5_RNA_ligase2"/>
    <property type="match status" value="1"/>
</dbReference>
<accession>A0A1M4Y7R6</accession>
<keyword evidence="1" id="KW-0436">Ligase</keyword>
<dbReference type="EMBL" id="FQUU01000005">
    <property type="protein sequence ID" value="SHF01720.1"/>
    <property type="molecule type" value="Genomic_DNA"/>
</dbReference>
<proteinExistence type="predicted"/>
<dbReference type="InterPro" id="IPR009097">
    <property type="entry name" value="Cyclic_Pdiesterase"/>
</dbReference>